<reference evidence="7" key="1">
    <citation type="submission" date="2021-01" db="EMBL/GenBank/DDBJ databases">
        <authorList>
            <consortium name="Genoscope - CEA"/>
            <person name="William W."/>
        </authorList>
    </citation>
    <scope>NUCLEOTIDE SEQUENCE</scope>
</reference>
<evidence type="ECO:0000313" key="7">
    <source>
        <dbReference type="EMBL" id="CAD8059602.1"/>
    </source>
</evidence>
<organism evidence="7 8">
    <name type="scientific">Paramecium primaurelia</name>
    <dbReference type="NCBI Taxonomy" id="5886"/>
    <lineage>
        <taxon>Eukaryota</taxon>
        <taxon>Sar</taxon>
        <taxon>Alveolata</taxon>
        <taxon>Ciliophora</taxon>
        <taxon>Intramacronucleata</taxon>
        <taxon>Oligohymenophorea</taxon>
        <taxon>Peniculida</taxon>
        <taxon>Parameciidae</taxon>
        <taxon>Paramecium</taxon>
    </lineage>
</organism>
<dbReference type="SMART" id="SM00220">
    <property type="entry name" value="S_TKc"/>
    <property type="match status" value="1"/>
</dbReference>
<dbReference type="GO" id="GO:0005634">
    <property type="term" value="C:nucleus"/>
    <property type="evidence" value="ECO:0007669"/>
    <property type="project" value="TreeGrafter"/>
</dbReference>
<gene>
    <name evidence="7" type="ORF">PPRIM_AZ9-3.1.T0290073</name>
</gene>
<protein>
    <recommendedName>
        <fullName evidence="6">Protein kinase domain-containing protein</fullName>
    </recommendedName>
</protein>
<dbReference type="EMBL" id="CAJJDM010000028">
    <property type="protein sequence ID" value="CAD8059602.1"/>
    <property type="molecule type" value="Genomic_DNA"/>
</dbReference>
<keyword evidence="4" id="KW-0418">Kinase</keyword>
<proteinExistence type="predicted"/>
<dbReference type="AlphaFoldDB" id="A0A8S1L2D9"/>
<name>A0A8S1L2D9_PARPR</name>
<dbReference type="OMA" id="DHEIFNQ"/>
<feature type="domain" description="Protein kinase" evidence="6">
    <location>
        <begin position="599"/>
        <end position="831"/>
    </location>
</feature>
<evidence type="ECO:0000256" key="5">
    <source>
        <dbReference type="ARBA" id="ARBA00022840"/>
    </source>
</evidence>
<dbReference type="InterPro" id="IPR008271">
    <property type="entry name" value="Ser/Thr_kinase_AS"/>
</dbReference>
<keyword evidence="5" id="KW-0067">ATP-binding</keyword>
<sequence>MSKNNTTISLTINQLKDQWQKSCKKEIVTQFVRQPSINQIRISKNNRSSNYRISPNKLINEQNQTPKTLIQDNISIESTISISSQIFKSDSHIDNNQIQPTPQIKLIINQEHFHIDATTKLEIEDESNSQEQIQISNVQTELSQFRFINISNDIDNSINYLDLKFQPVVFQNSTLSNTFQKKAESNKITHKMYMMQKLNKFKKDEMNKKIIKHDPIKESFSLNPELSLKIQTSQSIKLIKINPIQQENLQDQQLNKLDYEIQKSIISNDNYSFVSEVVQPKIQNFRKTLQQEQDNQSVQKLNLRIETIHEIKQYFIQTFPTISLKFQKVKMETVNIQQNSINENNKLINDQPIKESILIKSQPMKLSFNLLKKDQIPLFQLFILIGEIQINDKKLQMNDQIPIKNYPIPNLNSNLMKSDIIDIDVIKVEISQNIIKDCKINLISRSNQTTQIKQFKLSYLIKDVDNKPNQNLKCMNPLEFNENLLKVNYEIIQPKEKPQYPTLLQMNRMKIEKIKELITEGKTSRTNLKIKPTQKQDSLGIQSKYITEFNNSEKKCILHGSLIIEESKETQIQQRCSSIDKATQNIKISKNQFSILNRFQKIKYLGRGNVSDAYSVFDQQTGMALALKTIQKSLIQSKGIGNLISNEIKTQMILNHPNILKCYGIIDDKKQIALILELSDQTLYNFIRHNTITRKEMIDILHQVISAVNHLHNNGIIHRDIKPENILISQNVIKLADLGISIRTTSCSQYCGTIGYMAPEIKLHEKYTSKVDCYSIGVLIYEMLYKKLPLQTLYPIKNIKNDLLIDLMNNLIEPNQDLRYTCSQALDHEIFNQLIYPQLIQTSILNNLQKLL</sequence>
<evidence type="ECO:0000313" key="8">
    <source>
        <dbReference type="Proteomes" id="UP000688137"/>
    </source>
</evidence>
<dbReference type="GO" id="GO:0005524">
    <property type="term" value="F:ATP binding"/>
    <property type="evidence" value="ECO:0007669"/>
    <property type="project" value="UniProtKB-KW"/>
</dbReference>
<dbReference type="InterPro" id="IPR000719">
    <property type="entry name" value="Prot_kinase_dom"/>
</dbReference>
<keyword evidence="1" id="KW-0723">Serine/threonine-protein kinase</keyword>
<keyword evidence="3" id="KW-0547">Nucleotide-binding</keyword>
<evidence type="ECO:0000259" key="6">
    <source>
        <dbReference type="PROSITE" id="PS50011"/>
    </source>
</evidence>
<keyword evidence="8" id="KW-1185">Reference proteome</keyword>
<dbReference type="Pfam" id="PF00069">
    <property type="entry name" value="Pkinase"/>
    <property type="match status" value="1"/>
</dbReference>
<dbReference type="PROSITE" id="PS00108">
    <property type="entry name" value="PROTEIN_KINASE_ST"/>
    <property type="match status" value="1"/>
</dbReference>
<dbReference type="PANTHER" id="PTHR24345:SF0">
    <property type="entry name" value="CELL CYCLE SERINE_THREONINE-PROTEIN KINASE CDC5_MSD2"/>
    <property type="match status" value="1"/>
</dbReference>
<dbReference type="PANTHER" id="PTHR24345">
    <property type="entry name" value="SERINE/THREONINE-PROTEIN KINASE PLK"/>
    <property type="match status" value="1"/>
</dbReference>
<dbReference type="Proteomes" id="UP000688137">
    <property type="component" value="Unassembled WGS sequence"/>
</dbReference>
<accession>A0A8S1L2D9</accession>
<dbReference type="FunFam" id="3.30.200.20:FF:001020">
    <property type="entry name" value="Predicted protein"/>
    <property type="match status" value="1"/>
</dbReference>
<keyword evidence="2" id="KW-0808">Transferase</keyword>
<dbReference type="FunFam" id="1.10.510.10:FF:001178">
    <property type="entry name" value="Uncharacterized protein"/>
    <property type="match status" value="1"/>
</dbReference>
<evidence type="ECO:0000256" key="4">
    <source>
        <dbReference type="ARBA" id="ARBA00022777"/>
    </source>
</evidence>
<dbReference type="GO" id="GO:0004674">
    <property type="term" value="F:protein serine/threonine kinase activity"/>
    <property type="evidence" value="ECO:0007669"/>
    <property type="project" value="UniProtKB-KW"/>
</dbReference>
<evidence type="ECO:0000256" key="3">
    <source>
        <dbReference type="ARBA" id="ARBA00022741"/>
    </source>
</evidence>
<evidence type="ECO:0000256" key="1">
    <source>
        <dbReference type="ARBA" id="ARBA00022527"/>
    </source>
</evidence>
<dbReference type="PROSITE" id="PS50011">
    <property type="entry name" value="PROTEIN_KINASE_DOM"/>
    <property type="match status" value="1"/>
</dbReference>
<comment type="caution">
    <text evidence="7">The sequence shown here is derived from an EMBL/GenBank/DDBJ whole genome shotgun (WGS) entry which is preliminary data.</text>
</comment>
<evidence type="ECO:0000256" key="2">
    <source>
        <dbReference type="ARBA" id="ARBA00022679"/>
    </source>
</evidence>